<dbReference type="InterPro" id="IPR045072">
    <property type="entry name" value="MKRN-like"/>
</dbReference>
<dbReference type="PROSITE" id="PS50103">
    <property type="entry name" value="ZF_C3H1"/>
    <property type="match status" value="3"/>
</dbReference>
<feature type="zinc finger region" description="C3H1-type" evidence="9">
    <location>
        <begin position="258"/>
        <end position="287"/>
    </location>
</feature>
<dbReference type="InterPro" id="IPR001841">
    <property type="entry name" value="Znf_RING"/>
</dbReference>
<keyword evidence="3" id="KW-0808">Transferase</keyword>
<evidence type="ECO:0000256" key="5">
    <source>
        <dbReference type="ARBA" id="ARBA00022737"/>
    </source>
</evidence>
<dbReference type="Gene3D" id="3.30.40.10">
    <property type="entry name" value="Zinc/RING finger domain, C3HC4 (zinc finger)"/>
    <property type="match status" value="1"/>
</dbReference>
<dbReference type="InterPro" id="IPR013083">
    <property type="entry name" value="Znf_RING/FYVE/PHD"/>
</dbReference>
<dbReference type="SUPFAM" id="SSF90229">
    <property type="entry name" value="CCCH zinc finger"/>
    <property type="match status" value="1"/>
</dbReference>
<dbReference type="SMART" id="SM00356">
    <property type="entry name" value="ZnF_C3H1"/>
    <property type="match status" value="3"/>
</dbReference>
<feature type="domain" description="C3H1-type" evidence="11">
    <location>
        <begin position="258"/>
        <end position="287"/>
    </location>
</feature>
<dbReference type="Pfam" id="PF00642">
    <property type="entry name" value="zf-CCCH"/>
    <property type="match status" value="2"/>
</dbReference>
<evidence type="ECO:0000259" key="10">
    <source>
        <dbReference type="PROSITE" id="PS50089"/>
    </source>
</evidence>
<dbReference type="GO" id="GO:0016874">
    <property type="term" value="F:ligase activity"/>
    <property type="evidence" value="ECO:0007669"/>
    <property type="project" value="UniProtKB-KW"/>
</dbReference>
<reference evidence="12" key="1">
    <citation type="submission" date="2016-12" db="EMBL/GenBank/DDBJ databases">
        <title>An insight into the sialome and mialome of the sand fly, Nyssomyia neivai.</title>
        <authorList>
            <person name="Sebastian V."/>
            <person name="Goulart T.M."/>
            <person name="Oliveira W."/>
            <person name="Calvo E."/>
            <person name="Oliveira L.F."/>
            <person name="Pinto M.C."/>
            <person name="Rosselino A.M."/>
            <person name="Ribeiro J.M."/>
        </authorList>
    </citation>
    <scope>NUCLEOTIDE SEQUENCE</scope>
</reference>
<dbReference type="PROSITE" id="PS00518">
    <property type="entry name" value="ZF_RING_1"/>
    <property type="match status" value="1"/>
</dbReference>
<accession>A0A1L8DSQ9</accession>
<evidence type="ECO:0000256" key="8">
    <source>
        <dbReference type="ARBA" id="ARBA00022833"/>
    </source>
</evidence>
<dbReference type="EC" id="2.3.2.27" evidence="2"/>
<dbReference type="Gene3D" id="3.30.1370.210">
    <property type="match status" value="1"/>
</dbReference>
<dbReference type="InterPro" id="IPR017907">
    <property type="entry name" value="Znf_RING_CS"/>
</dbReference>
<dbReference type="FunFam" id="3.30.40.10:FF:000117">
    <property type="entry name" value="Probable E3 ubiquitin-protein ligase makorin-1"/>
    <property type="match status" value="1"/>
</dbReference>
<proteinExistence type="predicted"/>
<dbReference type="GO" id="GO:0008270">
    <property type="term" value="F:zinc ion binding"/>
    <property type="evidence" value="ECO:0007669"/>
    <property type="project" value="UniProtKB-KW"/>
</dbReference>
<feature type="zinc finger region" description="C3H1-type" evidence="9">
    <location>
        <begin position="99"/>
        <end position="130"/>
    </location>
</feature>
<keyword evidence="7" id="KW-0833">Ubl conjugation pathway</keyword>
<evidence type="ECO:0000256" key="2">
    <source>
        <dbReference type="ARBA" id="ARBA00012483"/>
    </source>
</evidence>
<evidence type="ECO:0000256" key="1">
    <source>
        <dbReference type="ARBA" id="ARBA00000900"/>
    </source>
</evidence>
<feature type="zinc finger region" description="C3H1-type" evidence="9">
    <location>
        <begin position="12"/>
        <end position="39"/>
    </location>
</feature>
<evidence type="ECO:0000256" key="9">
    <source>
        <dbReference type="PROSITE-ProRule" id="PRU00723"/>
    </source>
</evidence>
<dbReference type="GO" id="GO:0061630">
    <property type="term" value="F:ubiquitin protein ligase activity"/>
    <property type="evidence" value="ECO:0007669"/>
    <property type="project" value="UniProtKB-EC"/>
</dbReference>
<keyword evidence="4 9" id="KW-0479">Metal-binding</keyword>
<name>A0A1L8DSQ9_9DIPT</name>
<feature type="domain" description="C3H1-type" evidence="11">
    <location>
        <begin position="12"/>
        <end position="39"/>
    </location>
</feature>
<keyword evidence="5" id="KW-0677">Repeat</keyword>
<dbReference type="PANTHER" id="PTHR11224">
    <property type="entry name" value="MAKORIN-RELATED"/>
    <property type="match status" value="1"/>
</dbReference>
<dbReference type="InterPro" id="IPR018957">
    <property type="entry name" value="Znf_C3HC4_RING-type"/>
</dbReference>
<keyword evidence="6 9" id="KW-0863">Zinc-finger</keyword>
<dbReference type="AlphaFoldDB" id="A0A1L8DSQ9"/>
<evidence type="ECO:0000256" key="7">
    <source>
        <dbReference type="ARBA" id="ARBA00022786"/>
    </source>
</evidence>
<evidence type="ECO:0000313" key="12">
    <source>
        <dbReference type="EMBL" id="JAV09479.1"/>
    </source>
</evidence>
<evidence type="ECO:0000256" key="3">
    <source>
        <dbReference type="ARBA" id="ARBA00022679"/>
    </source>
</evidence>
<comment type="catalytic activity">
    <reaction evidence="1">
        <text>S-ubiquitinyl-[E2 ubiquitin-conjugating enzyme]-L-cysteine + [acceptor protein]-L-lysine = [E2 ubiquitin-conjugating enzyme]-L-cysteine + N(6)-ubiquitinyl-[acceptor protein]-L-lysine.</text>
        <dbReference type="EC" id="2.3.2.27"/>
    </reaction>
</comment>
<keyword evidence="8 9" id="KW-0862">Zinc</keyword>
<organism evidence="12">
    <name type="scientific">Nyssomyia neivai</name>
    <dbReference type="NCBI Taxonomy" id="330878"/>
    <lineage>
        <taxon>Eukaryota</taxon>
        <taxon>Metazoa</taxon>
        <taxon>Ecdysozoa</taxon>
        <taxon>Arthropoda</taxon>
        <taxon>Hexapoda</taxon>
        <taxon>Insecta</taxon>
        <taxon>Pterygota</taxon>
        <taxon>Neoptera</taxon>
        <taxon>Endopterygota</taxon>
        <taxon>Diptera</taxon>
        <taxon>Nematocera</taxon>
        <taxon>Psychodoidea</taxon>
        <taxon>Psychodidae</taxon>
        <taxon>Nyssomyia</taxon>
    </lineage>
</organism>
<keyword evidence="12" id="KW-0436">Ligase</keyword>
<protein>
    <recommendedName>
        <fullName evidence="2">RING-type E3 ubiquitin transferase</fullName>
        <ecNumber evidence="2">2.3.2.27</ecNumber>
    </recommendedName>
</protein>
<dbReference type="Pfam" id="PF00097">
    <property type="entry name" value="zf-C3HC4"/>
    <property type="match status" value="1"/>
</dbReference>
<dbReference type="EMBL" id="GFDF01004605">
    <property type="protein sequence ID" value="JAV09479.1"/>
    <property type="molecule type" value="Transcribed_RNA"/>
</dbReference>
<dbReference type="InterPro" id="IPR036855">
    <property type="entry name" value="Znf_CCCH_sf"/>
</dbReference>
<dbReference type="GO" id="GO:0005634">
    <property type="term" value="C:nucleus"/>
    <property type="evidence" value="ECO:0007669"/>
    <property type="project" value="UniProtKB-ARBA"/>
</dbReference>
<dbReference type="PANTHER" id="PTHR11224:SF10">
    <property type="entry name" value="IP09428P-RELATED"/>
    <property type="match status" value="1"/>
</dbReference>
<feature type="domain" description="RING-type" evidence="10">
    <location>
        <begin position="176"/>
        <end position="229"/>
    </location>
</feature>
<dbReference type="PROSITE" id="PS50089">
    <property type="entry name" value="ZF_RING_2"/>
    <property type="match status" value="1"/>
</dbReference>
<feature type="domain" description="C3H1-type" evidence="11">
    <location>
        <begin position="99"/>
        <end position="130"/>
    </location>
</feature>
<dbReference type="InterPro" id="IPR000571">
    <property type="entry name" value="Znf_CCCH"/>
</dbReference>
<evidence type="ECO:0000256" key="6">
    <source>
        <dbReference type="ARBA" id="ARBA00022771"/>
    </source>
</evidence>
<dbReference type="SMART" id="SM00184">
    <property type="entry name" value="RING"/>
    <property type="match status" value="1"/>
</dbReference>
<dbReference type="GO" id="GO:0000209">
    <property type="term" value="P:protein polyubiquitination"/>
    <property type="evidence" value="ECO:0007669"/>
    <property type="project" value="InterPro"/>
</dbReference>
<evidence type="ECO:0000256" key="4">
    <source>
        <dbReference type="ARBA" id="ARBA00022723"/>
    </source>
</evidence>
<sequence length="348" mass="39433">MSSSARVKIPTGSKSVVCAYYAKGMCRFGECCRFAHIDPPPEATEAPIAGTSSTASPINPEDPQSWVMAPVFVPKNHEKPSYAEVCRDPNAPPEVFTTDPIPVLCPYVKINEEFGTCAYGDSCPYAHGDLCDMCGQFCLHPTDEEQRKSHNVQCIRQHEKDMELSFAIARSKDKLCGICFEVIMEKSGRDQRFGILPNCNHIFCLECIRKWRQAKQFDNKIIRSCPECRVASDFVCPSTYWVDTQEEKAKLIEEYKSALNAKDCKYYKKGSGTCPFGNKCFYKHADRDGKLVDLGAPRRRLVQSGAQPNELELLQQLIFWDFIEAYEVDSNLSDSDDSDWSEYLYNIH</sequence>
<evidence type="ECO:0000259" key="11">
    <source>
        <dbReference type="PROSITE" id="PS50103"/>
    </source>
</evidence>
<dbReference type="SUPFAM" id="SSF57850">
    <property type="entry name" value="RING/U-box"/>
    <property type="match status" value="1"/>
</dbReference>